<dbReference type="EMBL" id="FOPP01000008">
    <property type="protein sequence ID" value="SFH28117.1"/>
    <property type="molecule type" value="Genomic_DNA"/>
</dbReference>
<accession>A0A1I2YR79</accession>
<gene>
    <name evidence="2" type="ORF">SAMN04489864_10817</name>
</gene>
<reference evidence="2 3" key="1">
    <citation type="submission" date="2016-10" db="EMBL/GenBank/DDBJ databases">
        <authorList>
            <person name="de Groot N.N."/>
        </authorList>
    </citation>
    <scope>NUCLEOTIDE SEQUENCE [LARGE SCALE GENOMIC DNA]</scope>
    <source>
        <strain evidence="2 3">DSM 18684</strain>
    </source>
</reference>
<evidence type="ECO:0000256" key="1">
    <source>
        <dbReference type="SAM" id="SignalP"/>
    </source>
</evidence>
<sequence length="144" mass="16248">MFKYKLYLYFVLSGLLLACNTQDATPLSIRFSADSSSILVSSIEPAALLQLKNNIKTDTMYQKILSVLETPADDDSTSMEREWPGKLIMQGENLVFRPDSPFVKGKTYLVETMLNTQFAGSGDVTRSEIGHQIKKQQKMLKYPK</sequence>
<evidence type="ECO:0000313" key="2">
    <source>
        <dbReference type="EMBL" id="SFH28117.1"/>
    </source>
</evidence>
<dbReference type="AlphaFoldDB" id="A0A1I2YR79"/>
<feature type="signal peptide" evidence="1">
    <location>
        <begin position="1"/>
        <end position="24"/>
    </location>
</feature>
<dbReference type="OrthoDB" id="794736at2"/>
<feature type="chain" id="PRO_5011693120" evidence="1">
    <location>
        <begin position="25"/>
        <end position="144"/>
    </location>
</feature>
<protein>
    <submittedName>
        <fullName evidence="2">Uncharacterized protein</fullName>
    </submittedName>
</protein>
<dbReference type="Proteomes" id="UP000199666">
    <property type="component" value="Unassembled WGS sequence"/>
</dbReference>
<proteinExistence type="predicted"/>
<dbReference type="STRING" id="414048.SAMN04489864_10817"/>
<name>A0A1I2YR79_9SPHI</name>
<keyword evidence="3" id="KW-1185">Reference proteome</keyword>
<dbReference type="PROSITE" id="PS51257">
    <property type="entry name" value="PROKAR_LIPOPROTEIN"/>
    <property type="match status" value="1"/>
</dbReference>
<dbReference type="RefSeq" id="WP_090995117.1">
    <property type="nucleotide sequence ID" value="NZ_FOPP01000008.1"/>
</dbReference>
<organism evidence="2 3">
    <name type="scientific">Pedobacter insulae</name>
    <dbReference type="NCBI Taxonomy" id="414048"/>
    <lineage>
        <taxon>Bacteria</taxon>
        <taxon>Pseudomonadati</taxon>
        <taxon>Bacteroidota</taxon>
        <taxon>Sphingobacteriia</taxon>
        <taxon>Sphingobacteriales</taxon>
        <taxon>Sphingobacteriaceae</taxon>
        <taxon>Pedobacter</taxon>
    </lineage>
</organism>
<evidence type="ECO:0000313" key="3">
    <source>
        <dbReference type="Proteomes" id="UP000199666"/>
    </source>
</evidence>
<keyword evidence="1" id="KW-0732">Signal</keyword>